<organism evidence="3 4">
    <name type="scientific">Epichloe festucae (strain Fl1)</name>
    <dbReference type="NCBI Taxonomy" id="877507"/>
    <lineage>
        <taxon>Eukaryota</taxon>
        <taxon>Fungi</taxon>
        <taxon>Dikarya</taxon>
        <taxon>Ascomycota</taxon>
        <taxon>Pezizomycotina</taxon>
        <taxon>Sordariomycetes</taxon>
        <taxon>Hypocreomycetidae</taxon>
        <taxon>Hypocreales</taxon>
        <taxon>Clavicipitaceae</taxon>
        <taxon>Epichloe</taxon>
    </lineage>
</organism>
<feature type="chain" id="PRO_5034250550" description="GPI anchored protein" evidence="2">
    <location>
        <begin position="18"/>
        <end position="416"/>
    </location>
</feature>
<sequence>MLLFPASLVVLVSPVIADNQPFPTAIRRQSPDSNEKILAEHLAFAQFLQVGPVLGSPSFLDDQALPSNGTARFYPAFAQHIDEREETVLRRAALALDLLQKRAACPAGMISCADSGSPNKCCQEGTYCTSVPDTDVGHVACCPNGLTCGGGVGKCPADATSCAAALGGGCCIPGYVCQGVGCVPGASATPPIAVPTTQPHETMTCTRTTVIEGKPTTVIVTVTQTASFEVTTQTSTQIVVPTKTSTAVNTATTTGSATGNAPWRPIGSSEVTSAPESTSALTQTGCPTGFYGCLATHGGGCCRTDRDCHTYSCPPPSSTTLVSNGATIVVPATNMPAPTAGATCAGGWFLCGKDAGAVAGCCPSGYECGTASCITIGATGTGQVQKQAPDKSLATKSAGVLFLSMALPLAALTFLL</sequence>
<dbReference type="Proteomes" id="UP000594364">
    <property type="component" value="Chromosome 4"/>
</dbReference>
<feature type="compositionally biased region" description="Low complexity" evidence="1">
    <location>
        <begin position="250"/>
        <end position="261"/>
    </location>
</feature>
<gene>
    <name evidence="3" type="ORF">C2857_002650</name>
</gene>
<name>A0A7S9KUJ9_EPIFF</name>
<feature type="region of interest" description="Disordered" evidence="1">
    <location>
        <begin position="250"/>
        <end position="274"/>
    </location>
</feature>
<reference evidence="3 4" key="1">
    <citation type="journal article" date="2018" name="PLoS Genet.">
        <title>Repeat elements organise 3D genome structure and mediate transcription in the filamentous fungus Epichloe festucae.</title>
        <authorList>
            <person name="Winter D.J."/>
            <person name="Ganley A.R.D."/>
            <person name="Young C.A."/>
            <person name="Liachko I."/>
            <person name="Schardl C.L."/>
            <person name="Dupont P.Y."/>
            <person name="Berry D."/>
            <person name="Ram A."/>
            <person name="Scott B."/>
            <person name="Cox M.P."/>
        </authorList>
    </citation>
    <scope>NUCLEOTIDE SEQUENCE [LARGE SCALE GENOMIC DNA]</scope>
    <source>
        <strain evidence="3 4">Fl1</strain>
    </source>
</reference>
<dbReference type="PANTHER" id="PTHR39599">
    <property type="entry name" value="GPI-ANCHORED PROTEIN (EUROFUNG)-RELATED-RELATED"/>
    <property type="match status" value="1"/>
</dbReference>
<dbReference type="OrthoDB" id="2426396at2759"/>
<keyword evidence="2" id="KW-0732">Signal</keyword>
<evidence type="ECO:0000313" key="4">
    <source>
        <dbReference type="Proteomes" id="UP000594364"/>
    </source>
</evidence>
<evidence type="ECO:0000313" key="3">
    <source>
        <dbReference type="EMBL" id="QPH05105.1"/>
    </source>
</evidence>
<accession>A0A7S9KUJ9</accession>
<protein>
    <recommendedName>
        <fullName evidence="5">GPI anchored protein</fullName>
    </recommendedName>
</protein>
<proteinExistence type="predicted"/>
<evidence type="ECO:0008006" key="5">
    <source>
        <dbReference type="Google" id="ProtNLM"/>
    </source>
</evidence>
<evidence type="ECO:0000256" key="1">
    <source>
        <dbReference type="SAM" id="MobiDB-lite"/>
    </source>
</evidence>
<dbReference type="PANTHER" id="PTHR39599:SF2">
    <property type="entry name" value="ANCHORED PROTEIN, PUTATIVE (AFU_ORTHOLOGUE AFUA_1G09650)-RELATED"/>
    <property type="match status" value="1"/>
</dbReference>
<dbReference type="EMBL" id="CP031388">
    <property type="protein sequence ID" value="QPH05105.1"/>
    <property type="molecule type" value="Genomic_DNA"/>
</dbReference>
<feature type="signal peptide" evidence="2">
    <location>
        <begin position="1"/>
        <end position="17"/>
    </location>
</feature>
<keyword evidence="4" id="KW-1185">Reference proteome</keyword>
<dbReference type="AlphaFoldDB" id="A0A7S9KUJ9"/>
<evidence type="ECO:0000256" key="2">
    <source>
        <dbReference type="SAM" id="SignalP"/>
    </source>
</evidence>